<dbReference type="OrthoDB" id="9782620at2"/>
<dbReference type="GO" id="GO:0003697">
    <property type="term" value="F:single-stranded DNA binding"/>
    <property type="evidence" value="ECO:0007669"/>
    <property type="project" value="InterPro"/>
</dbReference>
<dbReference type="InterPro" id="IPR003738">
    <property type="entry name" value="SRAP"/>
</dbReference>
<dbReference type="EC" id="3.4.-.-" evidence="8"/>
<dbReference type="GO" id="GO:0106300">
    <property type="term" value="P:protein-DNA covalent cross-linking repair"/>
    <property type="evidence" value="ECO:0007669"/>
    <property type="project" value="InterPro"/>
</dbReference>
<comment type="similarity">
    <text evidence="1 8">Belongs to the SOS response-associated peptidase family.</text>
</comment>
<dbReference type="PANTHER" id="PTHR13604">
    <property type="entry name" value="DC12-RELATED"/>
    <property type="match status" value="1"/>
</dbReference>
<proteinExistence type="inferred from homology"/>
<dbReference type="Proteomes" id="UP000184038">
    <property type="component" value="Unassembled WGS sequence"/>
</dbReference>
<evidence type="ECO:0000256" key="3">
    <source>
        <dbReference type="ARBA" id="ARBA00022763"/>
    </source>
</evidence>
<dbReference type="Gene3D" id="3.90.1680.10">
    <property type="entry name" value="SOS response associated peptidase-like"/>
    <property type="match status" value="1"/>
</dbReference>
<evidence type="ECO:0000256" key="5">
    <source>
        <dbReference type="ARBA" id="ARBA00023124"/>
    </source>
</evidence>
<keyword evidence="7" id="KW-0456">Lyase</keyword>
<evidence type="ECO:0000256" key="8">
    <source>
        <dbReference type="RuleBase" id="RU364100"/>
    </source>
</evidence>
<evidence type="ECO:0000256" key="1">
    <source>
        <dbReference type="ARBA" id="ARBA00008136"/>
    </source>
</evidence>
<evidence type="ECO:0000313" key="10">
    <source>
        <dbReference type="Proteomes" id="UP000184038"/>
    </source>
</evidence>
<keyword evidence="2 8" id="KW-0645">Protease</keyword>
<evidence type="ECO:0000313" key="9">
    <source>
        <dbReference type="EMBL" id="SHM21770.1"/>
    </source>
</evidence>
<dbReference type="GO" id="GO:0008233">
    <property type="term" value="F:peptidase activity"/>
    <property type="evidence" value="ECO:0007669"/>
    <property type="project" value="UniProtKB-KW"/>
</dbReference>
<dbReference type="PANTHER" id="PTHR13604:SF0">
    <property type="entry name" value="ABASIC SITE PROCESSING PROTEIN HMCES"/>
    <property type="match status" value="1"/>
</dbReference>
<evidence type="ECO:0000256" key="4">
    <source>
        <dbReference type="ARBA" id="ARBA00022801"/>
    </source>
</evidence>
<dbReference type="STRING" id="1120996.SAMN02746066_01212"/>
<dbReference type="AlphaFoldDB" id="A0A1M7GZW0"/>
<organism evidence="9 10">
    <name type="scientific">Anaerosporobacter mobilis DSM 15930</name>
    <dbReference type="NCBI Taxonomy" id="1120996"/>
    <lineage>
        <taxon>Bacteria</taxon>
        <taxon>Bacillati</taxon>
        <taxon>Bacillota</taxon>
        <taxon>Clostridia</taxon>
        <taxon>Lachnospirales</taxon>
        <taxon>Lachnospiraceae</taxon>
        <taxon>Anaerosporobacter</taxon>
    </lineage>
</organism>
<dbReference type="Pfam" id="PF02586">
    <property type="entry name" value="SRAP"/>
    <property type="match status" value="1"/>
</dbReference>
<keyword evidence="3" id="KW-0227">DNA damage</keyword>
<evidence type="ECO:0000256" key="6">
    <source>
        <dbReference type="ARBA" id="ARBA00023125"/>
    </source>
</evidence>
<dbReference type="GO" id="GO:0016829">
    <property type="term" value="F:lyase activity"/>
    <property type="evidence" value="ECO:0007669"/>
    <property type="project" value="UniProtKB-KW"/>
</dbReference>
<dbReference type="RefSeq" id="WP_073284564.1">
    <property type="nucleotide sequence ID" value="NZ_FRCP01000007.1"/>
</dbReference>
<name>A0A1M7GZW0_9FIRM</name>
<keyword evidence="10" id="KW-1185">Reference proteome</keyword>
<evidence type="ECO:0000256" key="7">
    <source>
        <dbReference type="ARBA" id="ARBA00023239"/>
    </source>
</evidence>
<dbReference type="InterPro" id="IPR036590">
    <property type="entry name" value="SRAP-like"/>
</dbReference>
<dbReference type="GO" id="GO:0006508">
    <property type="term" value="P:proteolysis"/>
    <property type="evidence" value="ECO:0007669"/>
    <property type="project" value="UniProtKB-KW"/>
</dbReference>
<reference evidence="9 10" key="1">
    <citation type="submission" date="2016-11" db="EMBL/GenBank/DDBJ databases">
        <authorList>
            <person name="Jaros S."/>
            <person name="Januszkiewicz K."/>
            <person name="Wedrychowicz H."/>
        </authorList>
    </citation>
    <scope>NUCLEOTIDE SEQUENCE [LARGE SCALE GENOMIC DNA]</scope>
    <source>
        <strain evidence="9 10">DSM 15930</strain>
    </source>
</reference>
<evidence type="ECO:0000256" key="2">
    <source>
        <dbReference type="ARBA" id="ARBA00022670"/>
    </source>
</evidence>
<keyword evidence="5" id="KW-0190">Covalent protein-DNA linkage</keyword>
<dbReference type="SUPFAM" id="SSF143081">
    <property type="entry name" value="BB1717-like"/>
    <property type="match status" value="1"/>
</dbReference>
<keyword evidence="4 8" id="KW-0378">Hydrolase</keyword>
<accession>A0A1M7GZW0</accession>
<dbReference type="EMBL" id="FRCP01000007">
    <property type="protein sequence ID" value="SHM21770.1"/>
    <property type="molecule type" value="Genomic_DNA"/>
</dbReference>
<sequence>MCGRYYVDDDTAKEIRKLLEHLDARFDRGKEGKVDKNYVSEEVVKSRNDMIKRALEVRGEIFPTNNVPILVGDRKIELTMSKWGFTAPTGKGVLINARAETAFEKKTFRESLISRRCVIPAAGFYEWDSDKNKIYFTIPEKRCMYMAGLYRFEKEESRFVILTTAANASMKDIHDRMPLILDEETVPEWICNNNETNKLLHRVPALLHPNAMYYQQKLPF</sequence>
<gene>
    <name evidence="9" type="ORF">SAMN02746066_01212</name>
</gene>
<protein>
    <recommendedName>
        <fullName evidence="8">Abasic site processing protein</fullName>
        <ecNumber evidence="8">3.4.-.-</ecNumber>
    </recommendedName>
</protein>
<keyword evidence="6" id="KW-0238">DNA-binding</keyword>